<dbReference type="EMBL" id="JACRSV010000001">
    <property type="protein sequence ID" value="MBC8558749.1"/>
    <property type="molecule type" value="Genomic_DNA"/>
</dbReference>
<comment type="caution">
    <text evidence="2">The sequence shown here is derived from an EMBL/GenBank/DDBJ whole genome shotgun (WGS) entry which is preliminary data.</text>
</comment>
<gene>
    <name evidence="2" type="ORF">H8710_01565</name>
</gene>
<dbReference type="AlphaFoldDB" id="A0A926I692"/>
<accession>A0A926I692</accession>
<proteinExistence type="predicted"/>
<dbReference type="RefSeq" id="WP_249293634.1">
    <property type="nucleotide sequence ID" value="NZ_JACRSV010000001.1"/>
</dbReference>
<feature type="transmembrane region" description="Helical" evidence="1">
    <location>
        <begin position="105"/>
        <end position="128"/>
    </location>
</feature>
<keyword evidence="1" id="KW-1133">Transmembrane helix</keyword>
<evidence type="ECO:0008006" key="4">
    <source>
        <dbReference type="Google" id="ProtNLM"/>
    </source>
</evidence>
<name>A0A926I692_9FIRM</name>
<keyword evidence="1" id="KW-0472">Membrane</keyword>
<protein>
    <recommendedName>
        <fullName evidence="4">TM2 domain-containing protein</fullName>
    </recommendedName>
</protein>
<keyword evidence="3" id="KW-1185">Reference proteome</keyword>
<sequence length="194" mass="21870">MKNRGLAIIFGLLPGAGHMYLGKMRRGLTLMILFWGLIGVSGSMGFALPLFALPIIWFYAFFDCLNLSAMDSGSLERAPDEWAFGWFSEDSSLNKHKDWFKKKNLWLGWGLILVGAATIYSTFGYQLVSFLEEVFLIQGSWLYELYRKIPQILIAAIIIILGVRFIVGDKKSGDGKEDVKFYIGEGETHSHEGK</sequence>
<feature type="transmembrane region" description="Helical" evidence="1">
    <location>
        <begin position="33"/>
        <end position="62"/>
    </location>
</feature>
<feature type="transmembrane region" description="Helical" evidence="1">
    <location>
        <begin position="148"/>
        <end position="167"/>
    </location>
</feature>
<keyword evidence="1" id="KW-0812">Transmembrane</keyword>
<reference evidence="2" key="1">
    <citation type="submission" date="2020-08" db="EMBL/GenBank/DDBJ databases">
        <title>Genome public.</title>
        <authorList>
            <person name="Liu C."/>
            <person name="Sun Q."/>
        </authorList>
    </citation>
    <scope>NUCLEOTIDE SEQUENCE</scope>
    <source>
        <strain evidence="2">NSJ-33</strain>
    </source>
</reference>
<dbReference type="Proteomes" id="UP000610760">
    <property type="component" value="Unassembled WGS sequence"/>
</dbReference>
<evidence type="ECO:0000313" key="3">
    <source>
        <dbReference type="Proteomes" id="UP000610760"/>
    </source>
</evidence>
<evidence type="ECO:0000256" key="1">
    <source>
        <dbReference type="SAM" id="Phobius"/>
    </source>
</evidence>
<organism evidence="2 3">
    <name type="scientific">Fumia xinanensis</name>
    <dbReference type="NCBI Taxonomy" id="2763659"/>
    <lineage>
        <taxon>Bacteria</taxon>
        <taxon>Bacillati</taxon>
        <taxon>Bacillota</taxon>
        <taxon>Clostridia</taxon>
        <taxon>Eubacteriales</taxon>
        <taxon>Oscillospiraceae</taxon>
        <taxon>Fumia</taxon>
    </lineage>
</organism>
<evidence type="ECO:0000313" key="2">
    <source>
        <dbReference type="EMBL" id="MBC8558749.1"/>
    </source>
</evidence>